<evidence type="ECO:0000256" key="1">
    <source>
        <dbReference type="SAM" id="MobiDB-lite"/>
    </source>
</evidence>
<proteinExistence type="predicted"/>
<accession>A0ABW6IJB1</accession>
<keyword evidence="2" id="KW-1133">Transmembrane helix</keyword>
<organism evidence="3 4">
    <name type="scientific">Almyronema epifaneia S1</name>
    <dbReference type="NCBI Taxonomy" id="2991925"/>
    <lineage>
        <taxon>Bacteria</taxon>
        <taxon>Bacillati</taxon>
        <taxon>Cyanobacteriota</taxon>
        <taxon>Cyanophyceae</taxon>
        <taxon>Nodosilineales</taxon>
        <taxon>Nodosilineaceae</taxon>
        <taxon>Almyronema</taxon>
        <taxon>Almyronema epifaneia</taxon>
    </lineage>
</organism>
<evidence type="ECO:0000313" key="4">
    <source>
        <dbReference type="Proteomes" id="UP001600165"/>
    </source>
</evidence>
<dbReference type="Proteomes" id="UP001600165">
    <property type="component" value="Unassembled WGS sequence"/>
</dbReference>
<dbReference type="EMBL" id="JBHZOL010000105">
    <property type="protein sequence ID" value="MFE4108311.1"/>
    <property type="molecule type" value="Genomic_DNA"/>
</dbReference>
<feature type="compositionally biased region" description="Acidic residues" evidence="1">
    <location>
        <begin position="582"/>
        <end position="600"/>
    </location>
</feature>
<evidence type="ECO:0000256" key="2">
    <source>
        <dbReference type="SAM" id="Phobius"/>
    </source>
</evidence>
<keyword evidence="2" id="KW-0812">Transmembrane</keyword>
<evidence type="ECO:0000313" key="3">
    <source>
        <dbReference type="EMBL" id="MFE4108311.1"/>
    </source>
</evidence>
<comment type="caution">
    <text evidence="3">The sequence shown here is derived from an EMBL/GenBank/DDBJ whole genome shotgun (WGS) entry which is preliminary data.</text>
</comment>
<keyword evidence="2" id="KW-0472">Membrane</keyword>
<keyword evidence="4" id="KW-1185">Reference proteome</keyword>
<gene>
    <name evidence="3" type="ORF">ACFVKH_18670</name>
</gene>
<feature type="region of interest" description="Disordered" evidence="1">
    <location>
        <begin position="581"/>
        <end position="600"/>
    </location>
</feature>
<sequence>MTSPSADSASFPTALKPLRRRWPPANLAWPMLWLFLLVGSSAVGLWAIALLTRIPPLPNCEEISRLSADSDRLYCAKTAAASKAPDHLVAAIELVAPWGERHPLHTEAAPLLKQWSTDLMTVARRRVNQGELEAALALASKIPEQAENYKDAQSTMTVWQREWETGQAVTQTVQSAITNKNWERANEKLQDLKSLYTDYWVRHQFQALKSQIELESQGWQQLEQARQLAKTGEIDQLGEAIALAQTVNLQSQAWKAAKADVDSWSESLLMYSFRQWELGNLEAAIEAVQQVPADPTLVPEAQDLIQFAQAQKLVSSLTAWEPQIGDLFNLMEAISAVQQIQPSSPFYEDAQAQLETWQQEFQDVLQLQTATWVANLGQLPTYQYATQQAQRINPERPRRQQAQTLVAHWQKQIEQIEDRPYLQRATQLARTGTVAAYQAAIAEAQKVALGRALRIEAQTRIASWTSQIQVIQDQPILKEANTLAADGKLKEAIAAAQRIQPDRALYDQAQTAVQEWTAQIQIAEDRPILAAARELAYQGSLTAAINRAAQIGPGRALYGEARSAIANWSAERDYLWSLEQAAEPEESWEEPAADEESSDW</sequence>
<evidence type="ECO:0008006" key="5">
    <source>
        <dbReference type="Google" id="ProtNLM"/>
    </source>
</evidence>
<dbReference type="RefSeq" id="WP_377967904.1">
    <property type="nucleotide sequence ID" value="NZ_JBHZOL010000105.1"/>
</dbReference>
<protein>
    <recommendedName>
        <fullName evidence="5">Chromosome segregation ATPase</fullName>
    </recommendedName>
</protein>
<name>A0ABW6IJB1_9CYAN</name>
<reference evidence="3 4" key="1">
    <citation type="submission" date="2024-10" db="EMBL/GenBank/DDBJ databases">
        <authorList>
            <person name="Ratan Roy A."/>
            <person name="Morales Sandoval P.H."/>
            <person name="De Los Santos Villalobos S."/>
            <person name="Chakraborty S."/>
            <person name="Mukherjee J."/>
        </authorList>
    </citation>
    <scope>NUCLEOTIDE SEQUENCE [LARGE SCALE GENOMIC DNA]</scope>
    <source>
        <strain evidence="3 4">S1</strain>
    </source>
</reference>
<feature type="transmembrane region" description="Helical" evidence="2">
    <location>
        <begin position="27"/>
        <end position="51"/>
    </location>
</feature>